<keyword evidence="5" id="KW-0645">Protease</keyword>
<keyword evidence="1" id="KW-0547">Nucleotide-binding</keyword>
<sequence>MIMATNRPDTLDPALLRPGRLDRKIEIPLPNEQARLEILKIHASPIAKHGDIDYEAVVKLSDSFNGADLRNVCTEAGLFAIRSEREYVMQEDFMKAVRKVADNKKLESKLDYKPV</sequence>
<dbReference type="InterPro" id="IPR003959">
    <property type="entry name" value="ATPase_AAA_core"/>
</dbReference>
<dbReference type="Gene3D" id="1.10.8.60">
    <property type="match status" value="1"/>
</dbReference>
<organism evidence="5 6">
    <name type="scientific">Nesidiocoris tenuis</name>
    <dbReference type="NCBI Taxonomy" id="355587"/>
    <lineage>
        <taxon>Eukaryota</taxon>
        <taxon>Metazoa</taxon>
        <taxon>Ecdysozoa</taxon>
        <taxon>Arthropoda</taxon>
        <taxon>Hexapoda</taxon>
        <taxon>Insecta</taxon>
        <taxon>Pterygota</taxon>
        <taxon>Neoptera</taxon>
        <taxon>Paraneoptera</taxon>
        <taxon>Hemiptera</taxon>
        <taxon>Heteroptera</taxon>
        <taxon>Panheteroptera</taxon>
        <taxon>Cimicomorpha</taxon>
        <taxon>Miridae</taxon>
        <taxon>Dicyphina</taxon>
        <taxon>Nesidiocoris</taxon>
    </lineage>
</organism>
<evidence type="ECO:0000259" key="3">
    <source>
        <dbReference type="Pfam" id="PF00004"/>
    </source>
</evidence>
<keyword evidence="2" id="KW-0067">ATP-binding</keyword>
<dbReference type="EMBL" id="AP028909">
    <property type="protein sequence ID" value="BES89278.1"/>
    <property type="molecule type" value="Genomic_DNA"/>
</dbReference>
<feature type="domain" description="AAA ATPase AAA+ lid" evidence="4">
    <location>
        <begin position="51"/>
        <end position="95"/>
    </location>
</feature>
<dbReference type="GO" id="GO:0006508">
    <property type="term" value="P:proteolysis"/>
    <property type="evidence" value="ECO:0007669"/>
    <property type="project" value="UniProtKB-KW"/>
</dbReference>
<evidence type="ECO:0000256" key="2">
    <source>
        <dbReference type="ARBA" id="ARBA00022840"/>
    </source>
</evidence>
<evidence type="ECO:0000256" key="1">
    <source>
        <dbReference type="ARBA" id="ARBA00022741"/>
    </source>
</evidence>
<dbReference type="InterPro" id="IPR050221">
    <property type="entry name" value="26S_Proteasome_ATPase"/>
</dbReference>
<proteinExistence type="predicted"/>
<gene>
    <name evidence="5" type="ORF">NTJ_02085</name>
</gene>
<protein>
    <submittedName>
        <fullName evidence="5">26S protease regulatory subunit</fullName>
    </submittedName>
</protein>
<evidence type="ECO:0000313" key="5">
    <source>
        <dbReference type="EMBL" id="BES89278.1"/>
    </source>
</evidence>
<dbReference type="Gene3D" id="3.40.50.300">
    <property type="entry name" value="P-loop containing nucleotide triphosphate hydrolases"/>
    <property type="match status" value="1"/>
</dbReference>
<accession>A0ABN7AAF5</accession>
<keyword evidence="5" id="KW-0378">Hydrolase</keyword>
<name>A0ABN7AAF5_9HEMI</name>
<evidence type="ECO:0000313" key="6">
    <source>
        <dbReference type="Proteomes" id="UP001307889"/>
    </source>
</evidence>
<dbReference type="GO" id="GO:0008233">
    <property type="term" value="F:peptidase activity"/>
    <property type="evidence" value="ECO:0007669"/>
    <property type="project" value="UniProtKB-KW"/>
</dbReference>
<dbReference type="Proteomes" id="UP001307889">
    <property type="component" value="Chromosome 1"/>
</dbReference>
<keyword evidence="6" id="KW-1185">Reference proteome</keyword>
<dbReference type="InterPro" id="IPR027417">
    <property type="entry name" value="P-loop_NTPase"/>
</dbReference>
<dbReference type="Pfam" id="PF17862">
    <property type="entry name" value="AAA_lid_3"/>
    <property type="match status" value="1"/>
</dbReference>
<reference evidence="5 6" key="1">
    <citation type="submission" date="2023-09" db="EMBL/GenBank/DDBJ databases">
        <title>Nesidiocoris tenuis whole genome shotgun sequence.</title>
        <authorList>
            <person name="Shibata T."/>
            <person name="Shimoda M."/>
            <person name="Kobayashi T."/>
            <person name="Uehara T."/>
        </authorList>
    </citation>
    <scope>NUCLEOTIDE SEQUENCE [LARGE SCALE GENOMIC DNA]</scope>
    <source>
        <strain evidence="5 6">Japan</strain>
    </source>
</reference>
<dbReference type="SUPFAM" id="SSF52540">
    <property type="entry name" value="P-loop containing nucleoside triphosphate hydrolases"/>
    <property type="match status" value="1"/>
</dbReference>
<feature type="domain" description="ATPase AAA-type core" evidence="3">
    <location>
        <begin position="1"/>
        <end position="29"/>
    </location>
</feature>
<dbReference type="InterPro" id="IPR041569">
    <property type="entry name" value="AAA_lid_3"/>
</dbReference>
<dbReference type="Pfam" id="PF00004">
    <property type="entry name" value="AAA"/>
    <property type="match status" value="1"/>
</dbReference>
<evidence type="ECO:0000259" key="4">
    <source>
        <dbReference type="Pfam" id="PF17862"/>
    </source>
</evidence>
<dbReference type="PANTHER" id="PTHR23073">
    <property type="entry name" value="26S PROTEASOME REGULATORY SUBUNIT"/>
    <property type="match status" value="1"/>
</dbReference>